<dbReference type="EMBL" id="CP059399">
    <property type="protein sequence ID" value="QLY33953.1"/>
    <property type="molecule type" value="Genomic_DNA"/>
</dbReference>
<dbReference type="RefSeq" id="WP_181585117.1">
    <property type="nucleotide sequence ID" value="NZ_CP059399.1"/>
</dbReference>
<keyword evidence="2" id="KW-1185">Reference proteome</keyword>
<accession>A0A7D6VFM5</accession>
<dbReference type="Proteomes" id="UP000515512">
    <property type="component" value="Chromosome"/>
</dbReference>
<name>A0A7D6VFM5_9NOCA</name>
<dbReference type="GO" id="GO:0016874">
    <property type="term" value="F:ligase activity"/>
    <property type="evidence" value="ECO:0007669"/>
    <property type="project" value="UniProtKB-KW"/>
</dbReference>
<dbReference type="Pfam" id="PF13563">
    <property type="entry name" value="2_5_RNA_ligase2"/>
    <property type="match status" value="1"/>
</dbReference>
<reference evidence="1 2" key="1">
    <citation type="submission" date="2020-07" db="EMBL/GenBank/DDBJ databases">
        <authorList>
            <person name="Zhuang K."/>
            <person name="Ran Y."/>
        </authorList>
    </citation>
    <scope>NUCLEOTIDE SEQUENCE [LARGE SCALE GENOMIC DNA]</scope>
    <source>
        <strain evidence="1 2">WCH-YHL-001</strain>
    </source>
</reference>
<dbReference type="InterPro" id="IPR009097">
    <property type="entry name" value="Cyclic_Pdiesterase"/>
</dbReference>
<keyword evidence="1" id="KW-0436">Ligase</keyword>
<proteinExistence type="predicted"/>
<dbReference type="AlphaFoldDB" id="A0A7D6VFM5"/>
<protein>
    <submittedName>
        <fullName evidence="1">2'-5' RNA ligase family protein</fullName>
    </submittedName>
</protein>
<dbReference type="Gene3D" id="3.90.1140.10">
    <property type="entry name" value="Cyclic phosphodiesterase"/>
    <property type="match status" value="1"/>
</dbReference>
<organism evidence="1 2">
    <name type="scientific">Nocardia huaxiensis</name>
    <dbReference type="NCBI Taxonomy" id="2755382"/>
    <lineage>
        <taxon>Bacteria</taxon>
        <taxon>Bacillati</taxon>
        <taxon>Actinomycetota</taxon>
        <taxon>Actinomycetes</taxon>
        <taxon>Mycobacteriales</taxon>
        <taxon>Nocardiaceae</taxon>
        <taxon>Nocardia</taxon>
    </lineage>
</organism>
<gene>
    <name evidence="1" type="ORF">H0264_18505</name>
</gene>
<dbReference type="SUPFAM" id="SSF55144">
    <property type="entry name" value="LigT-like"/>
    <property type="match status" value="1"/>
</dbReference>
<dbReference type="KEGG" id="nhu:H0264_18505"/>
<evidence type="ECO:0000313" key="1">
    <source>
        <dbReference type="EMBL" id="QLY33953.1"/>
    </source>
</evidence>
<sequence length="200" mass="22499">MVNHWGRNEWPAGHEKYFWYLTFEDPELVEMAANCQAQLKVAGIDLVPLNGLHITVLRIASSADITEASIQAIVDCAKKRISEVSTFRITVGPLSGSQGAVRFTVSPWTELFKLHQIVRESTLQALPELMLTDTDNFRPHLGVGYSNCQQSADSIIEKVLQTRDITPVTIEVSSIKLVRLRRESKAYRWNDVATLDFDPS</sequence>
<evidence type="ECO:0000313" key="2">
    <source>
        <dbReference type="Proteomes" id="UP000515512"/>
    </source>
</evidence>